<keyword evidence="5 8" id="KW-0663">Pyridoxal phosphate</keyword>
<dbReference type="RefSeq" id="WP_080460008.1">
    <property type="nucleotide sequence ID" value="NZ_BBET01000089.1"/>
</dbReference>
<dbReference type="EC" id="5.4.3.8" evidence="8"/>
<dbReference type="UniPathway" id="UPA00251">
    <property type="reaction ID" value="UER00317"/>
</dbReference>
<comment type="cofactor">
    <cofactor evidence="2 8">
        <name>pyridoxal 5'-phosphate</name>
        <dbReference type="ChEBI" id="CHEBI:597326"/>
    </cofactor>
</comment>
<feature type="modified residue" description="N6-(pyridoxal phosphate)lysine" evidence="8">
    <location>
        <position position="259"/>
    </location>
</feature>
<evidence type="ECO:0000256" key="8">
    <source>
        <dbReference type="HAMAP-Rule" id="MF_00375"/>
    </source>
</evidence>
<evidence type="ECO:0000256" key="3">
    <source>
        <dbReference type="ARBA" id="ARBA00004819"/>
    </source>
</evidence>
<dbReference type="PANTHER" id="PTHR43713">
    <property type="entry name" value="GLUTAMATE-1-SEMIALDEHYDE 2,1-AMINOMUTASE"/>
    <property type="match status" value="1"/>
</dbReference>
<evidence type="ECO:0000256" key="2">
    <source>
        <dbReference type="ARBA" id="ARBA00001933"/>
    </source>
</evidence>
<comment type="subcellular location">
    <subcellularLocation>
        <location evidence="8">Cytoplasm</location>
    </subcellularLocation>
</comment>
<comment type="catalytic activity">
    <reaction evidence="1 8">
        <text>(S)-4-amino-5-oxopentanoate = 5-aminolevulinate</text>
        <dbReference type="Rhea" id="RHEA:14265"/>
        <dbReference type="ChEBI" id="CHEBI:57501"/>
        <dbReference type="ChEBI" id="CHEBI:356416"/>
        <dbReference type="EC" id="5.4.3.8"/>
    </reaction>
</comment>
<name>A0A1V6N2P2_METAZ</name>
<dbReference type="InterPro" id="IPR049704">
    <property type="entry name" value="Aminotrans_3_PPA_site"/>
</dbReference>
<dbReference type="CDD" id="cd00610">
    <property type="entry name" value="OAT_like"/>
    <property type="match status" value="1"/>
</dbReference>
<organism evidence="9 10">
    <name type="scientific">Methanobrevibacter arboriphilus JCM 13429 = DSM 1125</name>
    <dbReference type="NCBI Taxonomy" id="1300164"/>
    <lineage>
        <taxon>Archaea</taxon>
        <taxon>Methanobacteriati</taxon>
        <taxon>Methanobacteriota</taxon>
        <taxon>Methanomada group</taxon>
        <taxon>Methanobacteria</taxon>
        <taxon>Methanobacteriales</taxon>
        <taxon>Methanobacteriaceae</taxon>
        <taxon>Methanobrevibacter</taxon>
    </lineage>
</organism>
<dbReference type="InterPro" id="IPR004639">
    <property type="entry name" value="4pyrrol_synth_GluAld_NH2Trfase"/>
</dbReference>
<dbReference type="GO" id="GO:0042286">
    <property type="term" value="F:glutamate-1-semialdehyde 2,1-aminomutase activity"/>
    <property type="evidence" value="ECO:0007669"/>
    <property type="project" value="UniProtKB-UniRule"/>
</dbReference>
<dbReference type="NCBIfam" id="TIGR00713">
    <property type="entry name" value="hemL"/>
    <property type="match status" value="1"/>
</dbReference>
<sequence>MNSKDLFNESKRYFPGGVNSPVRAFKPYPVFIEKAKGSKIWDVEGNEYIDCCLGYGPLILGHSDSNVIDNVCSQASIGTAYGAPTENEIKLAKMVIDRVPCAEMIRFVNSGTEATMSAIRLARGFNGKNKIVKFEGSYHGAHDYVLVKSGSGAAALPDSLGIPEDTTKNTLTCPYNDEDALKKLIVDEKDNIAAVIVEPVMGNIGCVEPNNGYLEFLREITEENNILLIFDEVITGFRLSSGGAQTYYSITPDLVTMGKIIGGGFPMGAFAGKHEIMEMIAPEGNVYQAGTFNGNPISVKAGISTLNKLDQDFYKNLNKKGNYLRNQISEIVDNLDLNIQTVGLASMFQIYFNRDKVTNYEIAKKSDIERFSIYFHELLDNGIFIPPSQFECNFLSSSHSNEDIEKLLIAIEDSLKIAWK</sequence>
<comment type="caution">
    <text evidence="9">The sequence shown here is derived from an EMBL/GenBank/DDBJ whole genome shotgun (WGS) entry which is preliminary data.</text>
</comment>
<dbReference type="SUPFAM" id="SSF53383">
    <property type="entry name" value="PLP-dependent transferases"/>
    <property type="match status" value="1"/>
</dbReference>
<keyword evidence="8" id="KW-0963">Cytoplasm</keyword>
<keyword evidence="7 8" id="KW-0627">Porphyrin biosynthesis</keyword>
<dbReference type="PROSITE" id="PS00600">
    <property type="entry name" value="AA_TRANSFER_CLASS_3"/>
    <property type="match status" value="1"/>
</dbReference>
<dbReference type="InterPro" id="IPR015421">
    <property type="entry name" value="PyrdxlP-dep_Trfase_major"/>
</dbReference>
<dbReference type="Gene3D" id="3.90.1150.10">
    <property type="entry name" value="Aspartate Aminotransferase, domain 1"/>
    <property type="match status" value="1"/>
</dbReference>
<dbReference type="FunFam" id="3.40.640.10:FF:000021">
    <property type="entry name" value="Glutamate-1-semialdehyde 2,1-aminomutase"/>
    <property type="match status" value="1"/>
</dbReference>
<comment type="pathway">
    <text evidence="3">Porphyrin-containing compound metabolism; protoporphyrin-IX biosynthesis; 5-aminolevulinate from L-glutamyl-tRNA(Glu): step 2/2.</text>
</comment>
<protein>
    <recommendedName>
        <fullName evidence="8">Glutamate-1-semialdehyde 2,1-aminomutase</fullName>
        <shortName evidence="8">GSA</shortName>
        <ecNumber evidence="8">5.4.3.8</ecNumber>
    </recommendedName>
    <alternativeName>
        <fullName evidence="8">Glutamate-1-semialdehyde aminotransferase</fullName>
        <shortName evidence="8">GSA-AT</shortName>
    </alternativeName>
</protein>
<evidence type="ECO:0000313" key="9">
    <source>
        <dbReference type="EMBL" id="OQD58949.1"/>
    </source>
</evidence>
<dbReference type="GO" id="GO:0005737">
    <property type="term" value="C:cytoplasm"/>
    <property type="evidence" value="ECO:0007669"/>
    <property type="project" value="UniProtKB-SubCell"/>
</dbReference>
<dbReference type="InterPro" id="IPR005814">
    <property type="entry name" value="Aminotrans_3"/>
</dbReference>
<keyword evidence="10" id="KW-1185">Reference proteome</keyword>
<dbReference type="Pfam" id="PF00202">
    <property type="entry name" value="Aminotran_3"/>
    <property type="match status" value="1"/>
</dbReference>
<gene>
    <name evidence="8 9" type="primary">hemL</name>
    <name evidence="9" type="ORF">MBBAR_6c00590</name>
</gene>
<dbReference type="PANTHER" id="PTHR43713:SF3">
    <property type="entry name" value="GLUTAMATE-1-SEMIALDEHYDE 2,1-AMINOMUTASE 1, CHLOROPLASTIC-RELATED"/>
    <property type="match status" value="1"/>
</dbReference>
<dbReference type="GO" id="GO:0030170">
    <property type="term" value="F:pyridoxal phosphate binding"/>
    <property type="evidence" value="ECO:0007669"/>
    <property type="project" value="InterPro"/>
</dbReference>
<evidence type="ECO:0000256" key="7">
    <source>
        <dbReference type="ARBA" id="ARBA00023244"/>
    </source>
</evidence>
<dbReference type="InterPro" id="IPR015424">
    <property type="entry name" value="PyrdxlP-dep_Trfase"/>
</dbReference>
<proteinExistence type="inferred from homology"/>
<evidence type="ECO:0000313" key="10">
    <source>
        <dbReference type="Proteomes" id="UP000191661"/>
    </source>
</evidence>
<evidence type="ECO:0000256" key="6">
    <source>
        <dbReference type="ARBA" id="ARBA00023235"/>
    </source>
</evidence>
<dbReference type="EMBL" id="JXMW01000006">
    <property type="protein sequence ID" value="OQD58949.1"/>
    <property type="molecule type" value="Genomic_DNA"/>
</dbReference>
<comment type="similarity">
    <text evidence="4 8">Belongs to the class-III pyridoxal-phosphate-dependent aminotransferase family. HemL subfamily.</text>
</comment>
<dbReference type="InterPro" id="IPR015422">
    <property type="entry name" value="PyrdxlP-dep_Trfase_small"/>
</dbReference>
<dbReference type="AlphaFoldDB" id="A0A1V6N2P2"/>
<dbReference type="Gene3D" id="3.40.640.10">
    <property type="entry name" value="Type I PLP-dependent aspartate aminotransferase-like (Major domain)"/>
    <property type="match status" value="1"/>
</dbReference>
<dbReference type="GO" id="GO:0006782">
    <property type="term" value="P:protoporphyrinogen IX biosynthetic process"/>
    <property type="evidence" value="ECO:0007669"/>
    <property type="project" value="UniProtKB-UniRule"/>
</dbReference>
<dbReference type="GO" id="GO:0008483">
    <property type="term" value="F:transaminase activity"/>
    <property type="evidence" value="ECO:0007669"/>
    <property type="project" value="InterPro"/>
</dbReference>
<dbReference type="NCBIfam" id="NF000818">
    <property type="entry name" value="PRK00062.1"/>
    <property type="match status" value="1"/>
</dbReference>
<evidence type="ECO:0000256" key="5">
    <source>
        <dbReference type="ARBA" id="ARBA00022898"/>
    </source>
</evidence>
<reference evidence="9 10" key="1">
    <citation type="submission" date="2014-12" db="EMBL/GenBank/DDBJ databases">
        <title>Genome sequence of Methanobrevibacter arboriphilicus DH1, DSM1125.</title>
        <authorList>
            <person name="Poehlein A."/>
            <person name="Thauer R.K."/>
            <person name="Seedorf H."/>
            <person name="Daniel R."/>
        </authorList>
    </citation>
    <scope>NUCLEOTIDE SEQUENCE [LARGE SCALE GENOMIC DNA]</scope>
    <source>
        <strain evidence="9 10">DH1</strain>
    </source>
</reference>
<accession>A0A1V6N2P2</accession>
<evidence type="ECO:0000256" key="1">
    <source>
        <dbReference type="ARBA" id="ARBA00001579"/>
    </source>
</evidence>
<keyword evidence="6 8" id="KW-0413">Isomerase</keyword>
<dbReference type="OrthoDB" id="6524at2157"/>
<dbReference type="Proteomes" id="UP000191661">
    <property type="component" value="Unassembled WGS sequence"/>
</dbReference>
<dbReference type="HAMAP" id="MF_00375">
    <property type="entry name" value="HemL_aminotrans_3"/>
    <property type="match status" value="1"/>
</dbReference>
<evidence type="ECO:0000256" key="4">
    <source>
        <dbReference type="ARBA" id="ARBA00008981"/>
    </source>
</evidence>